<feature type="domain" description="HTH cro/C1-type" evidence="3">
    <location>
        <begin position="22"/>
        <end position="77"/>
    </location>
</feature>
<evidence type="ECO:0000313" key="5">
    <source>
        <dbReference type="Proteomes" id="UP001551329"/>
    </source>
</evidence>
<organism evidence="4 5">
    <name type="scientific">Streptomyces narbonensis</name>
    <dbReference type="NCBI Taxonomy" id="67333"/>
    <lineage>
        <taxon>Bacteria</taxon>
        <taxon>Bacillati</taxon>
        <taxon>Actinomycetota</taxon>
        <taxon>Actinomycetes</taxon>
        <taxon>Kitasatosporales</taxon>
        <taxon>Streptomycetaceae</taxon>
        <taxon>Streptomyces</taxon>
    </lineage>
</organism>
<dbReference type="InterPro" id="IPR049052">
    <property type="entry name" value="nSTAND1"/>
</dbReference>
<evidence type="ECO:0000313" key="4">
    <source>
        <dbReference type="EMBL" id="MEU7074036.1"/>
    </source>
</evidence>
<dbReference type="InterPro" id="IPR027417">
    <property type="entry name" value="P-loop_NTPase"/>
</dbReference>
<accession>A0ABV3CGY0</accession>
<dbReference type="InterPro" id="IPR001680">
    <property type="entry name" value="WD40_rpt"/>
</dbReference>
<dbReference type="Proteomes" id="UP001551329">
    <property type="component" value="Unassembled WGS sequence"/>
</dbReference>
<dbReference type="SUPFAM" id="SSF52540">
    <property type="entry name" value="P-loop containing nucleoside triphosphate hydrolases"/>
    <property type="match status" value="1"/>
</dbReference>
<dbReference type="CDD" id="cd00267">
    <property type="entry name" value="ABC_ATPase"/>
    <property type="match status" value="1"/>
</dbReference>
<dbReference type="Pfam" id="PF20703">
    <property type="entry name" value="nSTAND1"/>
    <property type="match status" value="1"/>
</dbReference>
<dbReference type="Pfam" id="PF13560">
    <property type="entry name" value="HTH_31"/>
    <property type="match status" value="1"/>
</dbReference>
<dbReference type="PROSITE" id="PS50943">
    <property type="entry name" value="HTH_CROC1"/>
    <property type="match status" value="1"/>
</dbReference>
<sequence>MGRQEKPLDPEQGPVARLAHDLRGLREDAGGPTYAAMARRAGYSVATLSRAAAGEQLPSLPVLRAYASACGADPDEWERRWLAVSGELAARERADDAPSPYRGLARFEPGDEDLFFGREALSDDLLALTRERRVVAVLGPSGSGKSSLLRAGLIPRLRHNTRSQDEKTGPRSAAVRVLAPGAHPVDVHRSAFVPATGAGETWVIVDQFEELFTLCADPAERLAFTEMLLTARSAESRLRVVLGIRADFYARCLEHPELAVVMREATLPVGPMTETELRRVITGPAGARGAVVERALTARLLEAVAAERSALPLLSHVLLETWRRRQGRTLTLAAYEQAGGLRESIAQAAEAAYTRLDAGRQATARSMLLRLITPGEGTPDTKRPTTRAELEGLGPDASDVLDELGRSRLVTLDQGHVDLTHEALIAGWPRLARWIDEDRDRLRLHRRLTEATEVWKSLGQDRGALLRGTGLKAAAQAFAPAHDADALTPDERDFLFRSVRSRRSRIRLRRTTTVVLSALVTLSVLGAAIAVQQSSASKEQRTQNAARRTTTVAASLRSTDPMLAGRLSIAAWRLAQTQETRSSLLAAIGQRSEPDFTPPVRNSETSHASLSSDGGSVRVQEGERVQVWNTATHTMTRTFTAPGLITVSNMGDPRDAELYPSYPGLPAWSPDGRWAADAAQHGGVTLWDTEAGARRTLPVRMTNVVRDVSLSELGSRVALATEGYAEVWDRTGKRPLLTLRGAQIGDGAVALSRDGRLVARCGTGVRVEIWRVPSGRRVPLKALAVPREAIRPSCRPGSLRFSPDGRTLLALREQGAERIDTVTGDTMDELPQRGLTEVSFSADSRFVVGVTNDRLLVWRNVHRAPDRQEPYEEWDGEMPLNLPLPPQDKPYSVRIDPTAGIIRYLGMGGRTVRTVNARDVLTAPWDDTKRPPSLPSPTGHVTAVPRTTTPGELSYELRDTQTGRLLGTTPGVGHPPGRTPKPVAAFSPDGRFFAFTPVSTLLEDRRATPAAAPHIRVWDVEARRPAADVRMRQGQEPPNALAVASMGGEPVVYGVVSTGVWDLTHAKPLTPAREGTPATRMALHPRTSLLALNDGTVLELPTGRIFRDHTERDLGQAMAYSGDGDLLAVADGSGRILLYDGAMKSPRGVLVGGEPDGPDGTLVAVTSLAFSPDNRTLAAGTQSGSIRLWDIPTRTVIGAALPTTGDRARTLVFTPDGQSLHIQGSNTRPRIQSLAPESLAAGLCTRFGSLTPGEWAAYIPDEEYRVIC</sequence>
<feature type="region of interest" description="Disordered" evidence="2">
    <location>
        <begin position="923"/>
        <end position="947"/>
    </location>
</feature>
<dbReference type="InterPro" id="IPR015943">
    <property type="entry name" value="WD40/YVTN_repeat-like_dom_sf"/>
</dbReference>
<dbReference type="EMBL" id="JBEZAE010000023">
    <property type="protein sequence ID" value="MEU7074036.1"/>
    <property type="molecule type" value="Genomic_DNA"/>
</dbReference>
<dbReference type="SUPFAM" id="SSF50969">
    <property type="entry name" value="YVTN repeat-like/Quinoprotein amine dehydrogenase"/>
    <property type="match status" value="1"/>
</dbReference>
<dbReference type="SMART" id="SM00530">
    <property type="entry name" value="HTH_XRE"/>
    <property type="match status" value="1"/>
</dbReference>
<keyword evidence="5" id="KW-1185">Reference proteome</keyword>
<proteinExistence type="predicted"/>
<dbReference type="SMART" id="SM00320">
    <property type="entry name" value="WD40"/>
    <property type="match status" value="3"/>
</dbReference>
<dbReference type="PANTHER" id="PTHR19879:SF9">
    <property type="entry name" value="TRANSCRIPTION INITIATION FACTOR TFIID SUBUNIT 5"/>
    <property type="match status" value="1"/>
</dbReference>
<comment type="caution">
    <text evidence="4">The sequence shown here is derived from an EMBL/GenBank/DDBJ whole genome shotgun (WGS) entry which is preliminary data.</text>
</comment>
<dbReference type="PROSITE" id="PS50294">
    <property type="entry name" value="WD_REPEATS_REGION"/>
    <property type="match status" value="1"/>
</dbReference>
<keyword evidence="1" id="KW-0853">WD repeat</keyword>
<dbReference type="PANTHER" id="PTHR19879">
    <property type="entry name" value="TRANSCRIPTION INITIATION FACTOR TFIID"/>
    <property type="match status" value="1"/>
</dbReference>
<dbReference type="Gene3D" id="3.40.50.300">
    <property type="entry name" value="P-loop containing nucleotide triphosphate hydrolases"/>
    <property type="match status" value="1"/>
</dbReference>
<dbReference type="RefSeq" id="WP_360020453.1">
    <property type="nucleotide sequence ID" value="NZ_JBEZAE010000023.1"/>
</dbReference>
<dbReference type="InterPro" id="IPR010982">
    <property type="entry name" value="Lambda_DNA-bd_dom_sf"/>
</dbReference>
<dbReference type="CDD" id="cd00093">
    <property type="entry name" value="HTH_XRE"/>
    <property type="match status" value="1"/>
</dbReference>
<reference evidence="4 5" key="1">
    <citation type="submission" date="2024-06" db="EMBL/GenBank/DDBJ databases">
        <title>The Natural Products Discovery Center: Release of the First 8490 Sequenced Strains for Exploring Actinobacteria Biosynthetic Diversity.</title>
        <authorList>
            <person name="Kalkreuter E."/>
            <person name="Kautsar S.A."/>
            <person name="Yang D."/>
            <person name="Bader C.D."/>
            <person name="Teijaro C.N."/>
            <person name="Fluegel L."/>
            <person name="Davis C.M."/>
            <person name="Simpson J.R."/>
            <person name="Lauterbach L."/>
            <person name="Steele A.D."/>
            <person name="Gui C."/>
            <person name="Meng S."/>
            <person name="Li G."/>
            <person name="Viehrig K."/>
            <person name="Ye F."/>
            <person name="Su P."/>
            <person name="Kiefer A.F."/>
            <person name="Nichols A."/>
            <person name="Cepeda A.J."/>
            <person name="Yan W."/>
            <person name="Fan B."/>
            <person name="Jiang Y."/>
            <person name="Adhikari A."/>
            <person name="Zheng C.-J."/>
            <person name="Schuster L."/>
            <person name="Cowan T.M."/>
            <person name="Smanski M.J."/>
            <person name="Chevrette M.G."/>
            <person name="De Carvalho L.P.S."/>
            <person name="Shen B."/>
        </authorList>
    </citation>
    <scope>NUCLEOTIDE SEQUENCE [LARGE SCALE GENOMIC DNA]</scope>
    <source>
        <strain evidence="4 5">NPDC045974</strain>
    </source>
</reference>
<feature type="repeat" description="WD" evidence="1">
    <location>
        <begin position="1165"/>
        <end position="1199"/>
    </location>
</feature>
<evidence type="ECO:0000259" key="3">
    <source>
        <dbReference type="PROSITE" id="PS50943"/>
    </source>
</evidence>
<dbReference type="InterPro" id="IPR001387">
    <property type="entry name" value="Cro/C1-type_HTH"/>
</dbReference>
<gene>
    <name evidence="4" type="ORF">AB0A88_28445</name>
</gene>
<feature type="region of interest" description="Disordered" evidence="2">
    <location>
        <begin position="590"/>
        <end position="618"/>
    </location>
</feature>
<protein>
    <submittedName>
        <fullName evidence="4">Helix-turn-helix domain-containing protein</fullName>
    </submittedName>
</protein>
<dbReference type="SUPFAM" id="SSF47413">
    <property type="entry name" value="lambda repressor-like DNA-binding domains"/>
    <property type="match status" value="1"/>
</dbReference>
<dbReference type="InterPro" id="IPR011044">
    <property type="entry name" value="Quino_amine_DH_bsu"/>
</dbReference>
<name>A0ABV3CGY0_9ACTN</name>
<dbReference type="Gene3D" id="1.10.260.40">
    <property type="entry name" value="lambda repressor-like DNA-binding domains"/>
    <property type="match status" value="1"/>
</dbReference>
<dbReference type="SUPFAM" id="SSF82171">
    <property type="entry name" value="DPP6 N-terminal domain-like"/>
    <property type="match status" value="1"/>
</dbReference>
<dbReference type="Gene3D" id="2.130.10.10">
    <property type="entry name" value="YVTN repeat-like/Quinoprotein amine dehydrogenase"/>
    <property type="match status" value="2"/>
</dbReference>
<dbReference type="Pfam" id="PF00400">
    <property type="entry name" value="WD40"/>
    <property type="match status" value="1"/>
</dbReference>
<dbReference type="PROSITE" id="PS50082">
    <property type="entry name" value="WD_REPEATS_2"/>
    <property type="match status" value="1"/>
</dbReference>
<evidence type="ECO:0000256" key="1">
    <source>
        <dbReference type="PROSITE-ProRule" id="PRU00221"/>
    </source>
</evidence>
<feature type="compositionally biased region" description="Polar residues" evidence="2">
    <location>
        <begin position="600"/>
        <end position="614"/>
    </location>
</feature>
<evidence type="ECO:0000256" key="2">
    <source>
        <dbReference type="SAM" id="MobiDB-lite"/>
    </source>
</evidence>